<evidence type="ECO:0000313" key="2">
    <source>
        <dbReference type="Proteomes" id="UP001165960"/>
    </source>
</evidence>
<organism evidence="1 2">
    <name type="scientific">Entomophthora muscae</name>
    <dbReference type="NCBI Taxonomy" id="34485"/>
    <lineage>
        <taxon>Eukaryota</taxon>
        <taxon>Fungi</taxon>
        <taxon>Fungi incertae sedis</taxon>
        <taxon>Zoopagomycota</taxon>
        <taxon>Entomophthoromycotina</taxon>
        <taxon>Entomophthoromycetes</taxon>
        <taxon>Entomophthorales</taxon>
        <taxon>Entomophthoraceae</taxon>
        <taxon>Entomophthora</taxon>
    </lineage>
</organism>
<dbReference type="EMBL" id="QTSX02005072">
    <property type="protein sequence ID" value="KAJ9061391.1"/>
    <property type="molecule type" value="Genomic_DNA"/>
</dbReference>
<accession>A0ACC2SGL9</accession>
<evidence type="ECO:0000313" key="1">
    <source>
        <dbReference type="EMBL" id="KAJ9061391.1"/>
    </source>
</evidence>
<proteinExistence type="predicted"/>
<keyword evidence="2" id="KW-1185">Reference proteome</keyword>
<protein>
    <submittedName>
        <fullName evidence="1">Anaphase-promoting complex subunit 1</fullName>
    </submittedName>
</protein>
<dbReference type="Proteomes" id="UP001165960">
    <property type="component" value="Unassembled WGS sequence"/>
</dbReference>
<sequence>MGALENLGTLSPFGKKYLESRTSDTSQIKVKRQRTIFLPKNDQHTIYCAPTNPCLDEELFISKYVLVHSRGERLIRALSFDPCQGTIRFAFWASLSILPAAQAARKGPLPRTLCVFFEDSIQCYCETGETYPVHLPFFPKKAWPLGNHVLIQSERVRIKGGTISKFYTLTHPLEGVKPITESYAQKSGIHPFSIEALLGRGVFEIVHIPQPESELPFLVFFHKEKQKHSIWKWSFKSSDLFKKPKLAKSSPENSRLIFDLGDIEVPPEPQLSLELIWEEETSSGLSSRTFFLKHQEEALLCLVVNPGKMNCYRFNEGVRTSAEIFSTKALDAIPVSSFRETSQEVLFLSLEGNFFLWPGLGLKPVPIQLTQPGLSLRLIIRVARGSVLKASKTILGIDSLSAVTSIIS</sequence>
<comment type="caution">
    <text evidence="1">The sequence shown here is derived from an EMBL/GenBank/DDBJ whole genome shotgun (WGS) entry which is preliminary data.</text>
</comment>
<reference evidence="1" key="1">
    <citation type="submission" date="2022-04" db="EMBL/GenBank/DDBJ databases">
        <title>Genome of the entomopathogenic fungus Entomophthora muscae.</title>
        <authorList>
            <person name="Elya C."/>
            <person name="Lovett B.R."/>
            <person name="Lee E."/>
            <person name="Macias A.M."/>
            <person name="Hajek A.E."/>
            <person name="De Bivort B.L."/>
            <person name="Kasson M.T."/>
            <person name="De Fine Licht H.H."/>
            <person name="Stajich J.E."/>
        </authorList>
    </citation>
    <scope>NUCLEOTIDE SEQUENCE</scope>
    <source>
        <strain evidence="1">Berkeley</strain>
    </source>
</reference>
<gene>
    <name evidence="1" type="primary">APC1_3</name>
    <name evidence="1" type="ORF">DSO57_1021180</name>
</gene>
<name>A0ACC2SGL9_9FUNG</name>